<sequence>MASGAPCFAPQSGSWGATVRAVPCNGSSSNWQAIPISGTDSRGGAWYVFEWLPNSGCLVPNWTTVGSPVVVSGPCGNVTGGDYAWYGWPEGSAYELVNGGNTNLVLDMDVSTGRLQVWTANYGNNQKWFVS</sequence>
<reference evidence="1 2" key="1">
    <citation type="submission" date="2016-10" db="EMBL/GenBank/DDBJ databases">
        <title>Genome sequence of Streptomyces sp. MUSC 1.</title>
        <authorList>
            <person name="Lee L.-H."/>
            <person name="Ser H.-L."/>
            <person name="Law J.W.-F."/>
        </authorList>
    </citation>
    <scope>NUCLEOTIDE SEQUENCE [LARGE SCALE GENOMIC DNA]</scope>
    <source>
        <strain evidence="1 2">MUSC 1</strain>
    </source>
</reference>
<dbReference type="InterPro" id="IPR035992">
    <property type="entry name" value="Ricin_B-like_lectins"/>
</dbReference>
<dbReference type="Proteomes" id="UP000179642">
    <property type="component" value="Unassembled WGS sequence"/>
</dbReference>
<dbReference type="PROSITE" id="PS50231">
    <property type="entry name" value="RICIN_B_LECTIN"/>
    <property type="match status" value="1"/>
</dbReference>
<comment type="caution">
    <text evidence="1">The sequence shown here is derived from an EMBL/GenBank/DDBJ whole genome shotgun (WGS) entry which is preliminary data.</text>
</comment>
<name>A0A1S2QLS4_9ACTN</name>
<evidence type="ECO:0000313" key="1">
    <source>
        <dbReference type="EMBL" id="OIK06406.1"/>
    </source>
</evidence>
<accession>A0A1S2QLS4</accession>
<evidence type="ECO:0000313" key="2">
    <source>
        <dbReference type="Proteomes" id="UP000179642"/>
    </source>
</evidence>
<protein>
    <submittedName>
        <fullName evidence="1">Uncharacterized protein</fullName>
    </submittedName>
</protein>
<dbReference type="AlphaFoldDB" id="A0A1S2QLS4"/>
<dbReference type="Gene3D" id="2.80.10.50">
    <property type="match status" value="1"/>
</dbReference>
<dbReference type="EMBL" id="MLYO01000015">
    <property type="protein sequence ID" value="OIK06406.1"/>
    <property type="molecule type" value="Genomic_DNA"/>
</dbReference>
<proteinExistence type="predicted"/>
<gene>
    <name evidence="1" type="ORF">BIV23_08490</name>
</gene>
<organism evidence="1 2">
    <name type="scientific">Streptomyces monashensis</name>
    <dbReference type="NCBI Taxonomy" id="1678012"/>
    <lineage>
        <taxon>Bacteria</taxon>
        <taxon>Bacillati</taxon>
        <taxon>Actinomycetota</taxon>
        <taxon>Actinomycetes</taxon>
        <taxon>Kitasatosporales</taxon>
        <taxon>Streptomycetaceae</taxon>
        <taxon>Streptomyces</taxon>
    </lineage>
</organism>
<dbReference type="SUPFAM" id="SSF50370">
    <property type="entry name" value="Ricin B-like lectins"/>
    <property type="match status" value="1"/>
</dbReference>
<keyword evidence="2" id="KW-1185">Reference proteome</keyword>